<protein>
    <recommendedName>
        <fullName evidence="1">Elongation factor G</fullName>
    </recommendedName>
</protein>
<dbReference type="Gene3D" id="3.30.230.10">
    <property type="match status" value="1"/>
</dbReference>
<feature type="domain" description="Elongation factor EFG" evidence="7">
    <location>
        <begin position="552"/>
        <end position="642"/>
    </location>
</feature>
<evidence type="ECO:0000256" key="5">
    <source>
        <dbReference type="ARBA" id="ARBA00023134"/>
    </source>
</evidence>
<dbReference type="NCBIfam" id="NF009379">
    <property type="entry name" value="PRK12740.1-3"/>
    <property type="match status" value="1"/>
</dbReference>
<keyword evidence="10" id="KW-1185">Reference proteome</keyword>
<dbReference type="GO" id="GO:0032790">
    <property type="term" value="P:ribosome disassembly"/>
    <property type="evidence" value="ECO:0007669"/>
    <property type="project" value="TreeGrafter"/>
</dbReference>
<feature type="domain" description="Translation elongation factor EFG/EF2" evidence="8">
    <location>
        <begin position="433"/>
        <end position="550"/>
    </location>
</feature>
<evidence type="ECO:0000259" key="8">
    <source>
        <dbReference type="SMART" id="SM00889"/>
    </source>
</evidence>
<dbReference type="GO" id="GO:0097216">
    <property type="term" value="F:guanosine tetraphosphate binding"/>
    <property type="evidence" value="ECO:0007669"/>
    <property type="project" value="UniProtKB-ARBA"/>
</dbReference>
<evidence type="ECO:0000259" key="7">
    <source>
        <dbReference type="SMART" id="SM00838"/>
    </source>
</evidence>
<gene>
    <name evidence="9" type="ORF">HTY61_01005</name>
</gene>
<evidence type="ECO:0000313" key="9">
    <source>
        <dbReference type="EMBL" id="QKV17141.1"/>
    </source>
</evidence>
<dbReference type="CDD" id="cd01434">
    <property type="entry name" value="EFG_mtEFG1_IV"/>
    <property type="match status" value="1"/>
</dbReference>
<sequence length="652" mass="69870">MRCFSILGPSQSGKSTLANRLAALEGGGESLTTPNGLGVTEFSFLGETWCALDTPGSVEAIAQTLDALLASDACILCVSPDPNEAVLAAPHLRAIEASGTPCTLFINRIDEPKGRVRDIIAALQDYSNHPLVMRQVPIREGERIVGAVDLISERAWRYREGRPSTLVQIPEEMAEREHEARAELLEHLSEYDDRLLEELIEDQEPASEEVYAISARVLAENRVIPVMVGAAGNNNGMMRLMKALRHEAPPVDVLRRRLAGQTGSGDRAPAAACLHAFHRTGIGKTVLLRALEDGVKQGTQAGGYALGALRGAASDKTLAGAMQKAGQVVAAVKSDHLTVPSLVTADDAIAAPDWAEAPAPMLERILVPENERDETKLSGTLQKIAETDQGLAVRQEEGTGAQLVAAQGPLHMRQIVRTLAEVFNVPVSERPPSPAYRETITRTAEVHYRHRKQTGGAGQFADVKLTVRPNARGEGFTFAETVKGGAVPRNFIPAVEAGAREALARGPLGFQVVDVAVTLTDGQHHSVDSSDFAFRAAGRMGVAQALADAGAVLMQPIYRVEIRVPSVFSGSLVPIVSALKGQVLGFDRDEDARGWDIFRALMPGHALDELAHSLRSATQGIGWFSKCFDHFEELYGREADAIVRAHGAGKAA</sequence>
<dbReference type="EMBL" id="CP054836">
    <property type="protein sequence ID" value="QKV17141.1"/>
    <property type="molecule type" value="Genomic_DNA"/>
</dbReference>
<dbReference type="SMART" id="SM00838">
    <property type="entry name" value="EFG_C"/>
    <property type="match status" value="1"/>
</dbReference>
<keyword evidence="4" id="KW-0648">Protein biosynthesis</keyword>
<dbReference type="SMART" id="SM00889">
    <property type="entry name" value="EFG_IV"/>
    <property type="match status" value="1"/>
</dbReference>
<dbReference type="KEGG" id="orm:HTY61_01005"/>
<proteinExistence type="predicted"/>
<comment type="function">
    <text evidence="6">Catalyzes the GTP-dependent ribosomal translocation step during translation elongation. During this step, the ribosome changes from the pre-translocational (PRE) to the post-translocational (POST) state as the newly formed A-site-bound peptidyl-tRNA and P-site-bound deacylated tRNA move to the P and E sites, respectively. Catalyzes the coordinated movement of the two tRNA molecules, the mRNA and conformational changes in the ribosome.</text>
</comment>
<evidence type="ECO:0000256" key="3">
    <source>
        <dbReference type="ARBA" id="ARBA00022768"/>
    </source>
</evidence>
<dbReference type="InterPro" id="IPR035647">
    <property type="entry name" value="EFG_III/V"/>
</dbReference>
<dbReference type="GO" id="GO:0003746">
    <property type="term" value="F:translation elongation factor activity"/>
    <property type="evidence" value="ECO:0007669"/>
    <property type="project" value="UniProtKB-KW"/>
</dbReference>
<dbReference type="Pfam" id="PF14492">
    <property type="entry name" value="EFG_III"/>
    <property type="match status" value="1"/>
</dbReference>
<dbReference type="AlphaFoldDB" id="A0A6N1V867"/>
<dbReference type="InterPro" id="IPR005517">
    <property type="entry name" value="Transl_elong_EFG/EF2_IV"/>
</dbReference>
<accession>A0A6N1V867</accession>
<dbReference type="InterPro" id="IPR000640">
    <property type="entry name" value="EFG_V-like"/>
</dbReference>
<keyword evidence="2" id="KW-0547">Nucleotide-binding</keyword>
<dbReference type="PANTHER" id="PTHR43261">
    <property type="entry name" value="TRANSLATION ELONGATION FACTOR G-RELATED"/>
    <property type="match status" value="1"/>
</dbReference>
<dbReference type="GO" id="GO:0003924">
    <property type="term" value="F:GTPase activity"/>
    <property type="evidence" value="ECO:0007669"/>
    <property type="project" value="InterPro"/>
</dbReference>
<keyword evidence="3 9" id="KW-0251">Elongation factor</keyword>
<dbReference type="Gene3D" id="3.30.70.870">
    <property type="entry name" value="Elongation Factor G (Translational Gtpase), domain 3"/>
    <property type="match status" value="1"/>
</dbReference>
<dbReference type="InterPro" id="IPR041095">
    <property type="entry name" value="EFG_II"/>
</dbReference>
<dbReference type="Proteomes" id="UP000509367">
    <property type="component" value="Chromosome"/>
</dbReference>
<dbReference type="Gene3D" id="3.40.50.300">
    <property type="entry name" value="P-loop containing nucleotide triphosphate hydrolases"/>
    <property type="match status" value="1"/>
</dbReference>
<dbReference type="Pfam" id="PF03764">
    <property type="entry name" value="EFG_IV"/>
    <property type="match status" value="1"/>
</dbReference>
<dbReference type="InterPro" id="IPR020568">
    <property type="entry name" value="Ribosomal_Su5_D2-typ_SF"/>
</dbReference>
<evidence type="ECO:0000256" key="6">
    <source>
        <dbReference type="ARBA" id="ARBA00024731"/>
    </source>
</evidence>
<name>A0A6N1V867_9HYPH</name>
<dbReference type="Pfam" id="PF00679">
    <property type="entry name" value="EFG_C"/>
    <property type="match status" value="1"/>
</dbReference>
<organism evidence="9 10">
    <name type="scientific">Oricola thermophila</name>
    <dbReference type="NCBI Taxonomy" id="2742145"/>
    <lineage>
        <taxon>Bacteria</taxon>
        <taxon>Pseudomonadati</taxon>
        <taxon>Pseudomonadota</taxon>
        <taxon>Alphaproteobacteria</taxon>
        <taxon>Hyphomicrobiales</taxon>
        <taxon>Ahrensiaceae</taxon>
        <taxon>Oricola</taxon>
    </lineage>
</organism>
<dbReference type="SUPFAM" id="SSF54980">
    <property type="entry name" value="EF-G C-terminal domain-like"/>
    <property type="match status" value="2"/>
</dbReference>
<evidence type="ECO:0000256" key="4">
    <source>
        <dbReference type="ARBA" id="ARBA00022917"/>
    </source>
</evidence>
<dbReference type="InterPro" id="IPR000795">
    <property type="entry name" value="T_Tr_GTP-bd_dom"/>
</dbReference>
<dbReference type="InterPro" id="IPR027417">
    <property type="entry name" value="P-loop_NTPase"/>
</dbReference>
<dbReference type="InterPro" id="IPR035649">
    <property type="entry name" value="EFG_V"/>
</dbReference>
<dbReference type="PANTHER" id="PTHR43261:SF7">
    <property type="entry name" value="ELONGATION FACTOR G-LIKE PROTEIN"/>
    <property type="match status" value="1"/>
</dbReference>
<evidence type="ECO:0000256" key="2">
    <source>
        <dbReference type="ARBA" id="ARBA00022741"/>
    </source>
</evidence>
<dbReference type="Gene3D" id="3.30.70.240">
    <property type="match status" value="1"/>
</dbReference>
<dbReference type="RefSeq" id="WP_175275037.1">
    <property type="nucleotide sequence ID" value="NZ_CP054836.1"/>
</dbReference>
<keyword evidence="5" id="KW-0342">GTP-binding</keyword>
<dbReference type="CDD" id="cd03713">
    <property type="entry name" value="EFG_mtEFG_C"/>
    <property type="match status" value="1"/>
</dbReference>
<dbReference type="InterPro" id="IPR047872">
    <property type="entry name" value="EFG_IV"/>
</dbReference>
<evidence type="ECO:0000313" key="10">
    <source>
        <dbReference type="Proteomes" id="UP000509367"/>
    </source>
</evidence>
<dbReference type="Pfam" id="PF00009">
    <property type="entry name" value="GTP_EFTU"/>
    <property type="match status" value="1"/>
</dbReference>
<dbReference type="GO" id="GO:0005525">
    <property type="term" value="F:GTP binding"/>
    <property type="evidence" value="ECO:0007669"/>
    <property type="project" value="UniProtKB-KW"/>
</dbReference>
<dbReference type="SUPFAM" id="SSF54211">
    <property type="entry name" value="Ribosomal protein S5 domain 2-like"/>
    <property type="match status" value="1"/>
</dbReference>
<dbReference type="InterPro" id="IPR014721">
    <property type="entry name" value="Ribsml_uS5_D2-typ_fold_subgr"/>
</dbReference>
<reference evidence="9 10" key="1">
    <citation type="submission" date="2020-06" db="EMBL/GenBank/DDBJ databases">
        <title>Oricola thermophila sp. nov. isolated from a tidal sediments.</title>
        <authorList>
            <person name="Kwon K.K."/>
            <person name="Yang S.-H."/>
            <person name="Park M.-J."/>
        </authorList>
    </citation>
    <scope>NUCLEOTIDE SEQUENCE [LARGE SCALE GENOMIC DNA]</scope>
    <source>
        <strain evidence="9 10">MEBiC13590</strain>
    </source>
</reference>
<evidence type="ECO:0000256" key="1">
    <source>
        <dbReference type="ARBA" id="ARBA00017872"/>
    </source>
</evidence>
<dbReference type="SUPFAM" id="SSF52540">
    <property type="entry name" value="P-loop containing nucleoside triphosphate hydrolases"/>
    <property type="match status" value="1"/>
</dbReference>